<sequence>MKLKCGDYIHSLMKIVKQDLNGNRAITDGIAGVDLHATVDDVPCVATVFGKGDGHGDVHTDGYVHAGAFNRRQSEIACNWPEETINNLKVKLANQGAPGTMNRSSSSKTVALSLSQWIPHAVKASGSNGYASPLYVASAMKIALAITKDIVEAESLYTNYCIPDKLDMMPLSAAHEWAQHVVVELNSTQLKDPAIDCRAADAQGFAGSNQDDMVEEFLKQFEQQRILRQEQARRDQAQASGQGRTAEVGATARNSNLEDVDWLKVKSARIKCPEGNLRNNHDNGSKQRIFYLGLLLYELFSGGQTPPPNLCALASSIGAFVSISKMSLAQRTNNEDRAASTGKRLQSVNQDGGLCKVNCEYLKLINVTNSLCHLIFHMLDCVYGDFADEDSYSHLTEVEFDLQLMIDQPKFLLGLDMDTSSQLSDISISREEEVQTILSCYRRSISIAPEIAIVKGVSGAAALDQYCDVLISQLGSYWVNTVVNNLQTAFGRDASYLMVIIPKLSVILGNANHPPPVVDGDLRNAVQRIQYLLCQFIETISSSSMVSVTICLDDVQWIDNASIEVMRRLLGQAYSKFFFMACFRHDEMSSTHSFWSMIESARSRNVFLTSVELKNVDTKTLENCMSDMLCISPRLVKPLASIVHTKTKGLPLFVSEMLRSLVRDGLLRVDLDSQRWVWDRDKIYAAKLPDNVVVCLTNSIAKLPSEVQLALNALSMFGSSVNSEYIKALETQLDINLTEHLKVAINEGLVSEIKGSYQFSHDSVQENCYSMIREKDCKRKHLVFGRCLAELAMETNSDDVMFTSVTQINLGGPAAVTEWDDYLIMAKHNLAAGKKAIETSDFSLAYNLFHNGVKFLPPQHWHHHPAIGLELHECAARAALATGNIDNTRWYSEIVMGNTECIDDKLYIQHIVMLSLMHTSKINEALELGLGILSQLGEGISRNSAEDDFVEQRKRTQTMIVGVTEDDILSYGPMIDTRKQAAMKFLASLYVCFSSFYKLLVSFLFRRDDTQECGKTYYELDERSAQSVLSELVIRALPPGLAAFRLYRETKDSVWLKRGQKCKQKMQVWSEQGCKWNFEQKLLLLMAEESYCLCDYAAAKEYYKKAIAAAKSHKFLNDECFALELAADFYFETGDLTVSLEHFKAAHNRYCDWGAYAKANELFQQINAKFASGLW</sequence>
<feature type="region of interest" description="Disordered" evidence="1">
    <location>
        <begin position="229"/>
        <end position="251"/>
    </location>
</feature>
<name>A0ABD3MYR6_9STRA</name>
<accession>A0ABD3MYR6</accession>
<evidence type="ECO:0000256" key="1">
    <source>
        <dbReference type="SAM" id="MobiDB-lite"/>
    </source>
</evidence>
<gene>
    <name evidence="2" type="ORF">ACHAWO_010078</name>
</gene>
<dbReference type="AlphaFoldDB" id="A0ABD3MYR6"/>
<proteinExistence type="predicted"/>
<evidence type="ECO:0000313" key="2">
    <source>
        <dbReference type="EMBL" id="KAL3767422.1"/>
    </source>
</evidence>
<evidence type="ECO:0000313" key="3">
    <source>
        <dbReference type="Proteomes" id="UP001530400"/>
    </source>
</evidence>
<dbReference type="Proteomes" id="UP001530400">
    <property type="component" value="Unassembled WGS sequence"/>
</dbReference>
<dbReference type="InterPro" id="IPR053159">
    <property type="entry name" value="Hybrid_Histidine_Kinase"/>
</dbReference>
<dbReference type="PANTHER" id="PTHR43642">
    <property type="entry name" value="HYBRID SIGNAL TRANSDUCTION HISTIDINE KINASE G"/>
    <property type="match status" value="1"/>
</dbReference>
<keyword evidence="3" id="KW-1185">Reference proteome</keyword>
<dbReference type="PANTHER" id="PTHR43642:SF1">
    <property type="entry name" value="HYBRID SIGNAL TRANSDUCTION HISTIDINE KINASE G"/>
    <property type="match status" value="1"/>
</dbReference>
<comment type="caution">
    <text evidence="2">The sequence shown here is derived from an EMBL/GenBank/DDBJ whole genome shotgun (WGS) entry which is preliminary data.</text>
</comment>
<reference evidence="2 3" key="1">
    <citation type="submission" date="2024-10" db="EMBL/GenBank/DDBJ databases">
        <title>Updated reference genomes for cyclostephanoid diatoms.</title>
        <authorList>
            <person name="Roberts W.R."/>
            <person name="Alverson A.J."/>
        </authorList>
    </citation>
    <scope>NUCLEOTIDE SEQUENCE [LARGE SCALE GENOMIC DNA]</scope>
    <source>
        <strain evidence="2 3">AJA010-31</strain>
    </source>
</reference>
<dbReference type="EMBL" id="JALLPJ020001365">
    <property type="protein sequence ID" value="KAL3767422.1"/>
    <property type="molecule type" value="Genomic_DNA"/>
</dbReference>
<organism evidence="2 3">
    <name type="scientific">Cyclotella atomus</name>
    <dbReference type="NCBI Taxonomy" id="382360"/>
    <lineage>
        <taxon>Eukaryota</taxon>
        <taxon>Sar</taxon>
        <taxon>Stramenopiles</taxon>
        <taxon>Ochrophyta</taxon>
        <taxon>Bacillariophyta</taxon>
        <taxon>Coscinodiscophyceae</taxon>
        <taxon>Thalassiosirophycidae</taxon>
        <taxon>Stephanodiscales</taxon>
        <taxon>Stephanodiscaceae</taxon>
        <taxon>Cyclotella</taxon>
    </lineage>
</organism>
<protein>
    <recommendedName>
        <fullName evidence="4">Orc1-like AAA ATPase domain-containing protein</fullName>
    </recommendedName>
</protein>
<evidence type="ECO:0008006" key="4">
    <source>
        <dbReference type="Google" id="ProtNLM"/>
    </source>
</evidence>